<sequence>MQNFIAEYLHSTENKTIFACMVIWSKAQKLSSSGSVQKNSKERENWTLIEKSHLGPNDHNNKVKKAKFKIPKVELQNLSKKAFCLNEAVFMNL</sequence>
<proteinExistence type="predicted"/>
<dbReference type="AlphaFoldDB" id="A0A3M7S1D3"/>
<comment type="caution">
    <text evidence="1">The sequence shown here is derived from an EMBL/GenBank/DDBJ whole genome shotgun (WGS) entry which is preliminary data.</text>
</comment>
<name>A0A3M7S1D3_BRAPC</name>
<evidence type="ECO:0000313" key="2">
    <source>
        <dbReference type="Proteomes" id="UP000276133"/>
    </source>
</evidence>
<gene>
    <name evidence="1" type="ORF">BpHYR1_000681</name>
</gene>
<dbReference type="EMBL" id="REGN01002186">
    <property type="protein sequence ID" value="RNA29621.1"/>
    <property type="molecule type" value="Genomic_DNA"/>
</dbReference>
<accession>A0A3M7S1D3</accession>
<keyword evidence="2" id="KW-1185">Reference proteome</keyword>
<evidence type="ECO:0000313" key="1">
    <source>
        <dbReference type="EMBL" id="RNA29621.1"/>
    </source>
</evidence>
<protein>
    <submittedName>
        <fullName evidence="1">Uncharacterized protein</fullName>
    </submittedName>
</protein>
<dbReference type="Proteomes" id="UP000276133">
    <property type="component" value="Unassembled WGS sequence"/>
</dbReference>
<organism evidence="1 2">
    <name type="scientific">Brachionus plicatilis</name>
    <name type="common">Marine rotifer</name>
    <name type="synonym">Brachionus muelleri</name>
    <dbReference type="NCBI Taxonomy" id="10195"/>
    <lineage>
        <taxon>Eukaryota</taxon>
        <taxon>Metazoa</taxon>
        <taxon>Spiralia</taxon>
        <taxon>Gnathifera</taxon>
        <taxon>Rotifera</taxon>
        <taxon>Eurotatoria</taxon>
        <taxon>Monogononta</taxon>
        <taxon>Pseudotrocha</taxon>
        <taxon>Ploima</taxon>
        <taxon>Brachionidae</taxon>
        <taxon>Brachionus</taxon>
    </lineage>
</organism>
<reference evidence="1 2" key="1">
    <citation type="journal article" date="2018" name="Sci. Rep.">
        <title>Genomic signatures of local adaptation to the degree of environmental predictability in rotifers.</title>
        <authorList>
            <person name="Franch-Gras L."/>
            <person name="Hahn C."/>
            <person name="Garcia-Roger E.M."/>
            <person name="Carmona M.J."/>
            <person name="Serra M."/>
            <person name="Gomez A."/>
        </authorList>
    </citation>
    <scope>NUCLEOTIDE SEQUENCE [LARGE SCALE GENOMIC DNA]</scope>
    <source>
        <strain evidence="1">HYR1</strain>
    </source>
</reference>